<dbReference type="EMBL" id="CP000352">
    <property type="protein sequence ID" value="ABF09452.1"/>
    <property type="molecule type" value="Genomic_DNA"/>
</dbReference>
<comment type="subcellular location">
    <subcellularLocation>
        <location evidence="1">Endoplasmic reticulum membrane</location>
        <topology evidence="1">Multi-pass membrane protein</topology>
    </subcellularLocation>
</comment>
<dbReference type="Pfam" id="PF01435">
    <property type="entry name" value="Peptidase_M48"/>
    <property type="match status" value="1"/>
</dbReference>
<dbReference type="InterPro" id="IPR001915">
    <property type="entry name" value="Peptidase_M48"/>
</dbReference>
<evidence type="ECO:0000256" key="13">
    <source>
        <dbReference type="SAM" id="Phobius"/>
    </source>
</evidence>
<evidence type="ECO:0000259" key="15">
    <source>
        <dbReference type="Pfam" id="PF16491"/>
    </source>
</evidence>
<accession>Q1LK74</accession>
<gene>
    <name evidence="16" type="ordered locus">Rmet_2575</name>
</gene>
<feature type="transmembrane region" description="Helical" evidence="13">
    <location>
        <begin position="54"/>
        <end position="73"/>
    </location>
</feature>
<evidence type="ECO:0000256" key="11">
    <source>
        <dbReference type="PIRSR" id="PIRSR627057-1"/>
    </source>
</evidence>
<dbReference type="AlphaFoldDB" id="Q1LK74"/>
<dbReference type="eggNOG" id="COG0501">
    <property type="taxonomic scope" value="Bacteria"/>
</dbReference>
<dbReference type="GO" id="GO:0046872">
    <property type="term" value="F:metal ion binding"/>
    <property type="evidence" value="ECO:0007669"/>
    <property type="project" value="UniProtKB-KW"/>
</dbReference>
<evidence type="ECO:0000256" key="2">
    <source>
        <dbReference type="ARBA" id="ARBA00022670"/>
    </source>
</evidence>
<feature type="transmembrane region" description="Helical" evidence="13">
    <location>
        <begin position="232"/>
        <end position="254"/>
    </location>
</feature>
<feature type="binding site" evidence="12">
    <location>
        <position position="411"/>
    </location>
    <ligand>
        <name>Zn(2+)</name>
        <dbReference type="ChEBI" id="CHEBI:29105"/>
        <note>catalytic</note>
    </ligand>
</feature>
<feature type="transmembrane region" description="Helical" evidence="13">
    <location>
        <begin position="342"/>
        <end position="362"/>
    </location>
</feature>
<feature type="active site" description="Proton donor" evidence="11">
    <location>
        <position position="415"/>
    </location>
</feature>
<evidence type="ECO:0000256" key="10">
    <source>
        <dbReference type="ARBA" id="ARBA00023136"/>
    </source>
</evidence>
<keyword evidence="7 12" id="KW-0862">Zinc</keyword>
<keyword evidence="9" id="KW-0482">Metalloprotease</keyword>
<organism evidence="16 17">
    <name type="scientific">Cupriavidus metallidurans (strain ATCC 43123 / DSM 2839 / NBRC 102507 / CH34)</name>
    <name type="common">Ralstonia metallidurans</name>
    <dbReference type="NCBI Taxonomy" id="266264"/>
    <lineage>
        <taxon>Bacteria</taxon>
        <taxon>Pseudomonadati</taxon>
        <taxon>Pseudomonadota</taxon>
        <taxon>Betaproteobacteria</taxon>
        <taxon>Burkholderiales</taxon>
        <taxon>Burkholderiaceae</taxon>
        <taxon>Cupriavidus</taxon>
    </lineage>
</organism>
<dbReference type="GO" id="GO:0071586">
    <property type="term" value="P:CAAX-box protein processing"/>
    <property type="evidence" value="ECO:0007669"/>
    <property type="project" value="InterPro"/>
</dbReference>
<evidence type="ECO:0000256" key="1">
    <source>
        <dbReference type="ARBA" id="ARBA00004477"/>
    </source>
</evidence>
<evidence type="ECO:0000256" key="9">
    <source>
        <dbReference type="ARBA" id="ARBA00023049"/>
    </source>
</evidence>
<keyword evidence="6" id="KW-0256">Endoplasmic reticulum</keyword>
<dbReference type="FunFam" id="3.30.2010.10:FF:000002">
    <property type="entry name" value="CAAX prenyl protease"/>
    <property type="match status" value="1"/>
</dbReference>
<dbReference type="STRING" id="266264.Rmet_2575"/>
<feature type="transmembrane region" description="Helical" evidence="13">
    <location>
        <begin position="193"/>
        <end position="220"/>
    </location>
</feature>
<reference evidence="17" key="1">
    <citation type="journal article" date="2010" name="PLoS ONE">
        <title>The complete genome sequence of Cupriavidus metallidurans strain CH34, a master survivalist in harsh and anthropogenic environments.</title>
        <authorList>
            <person name="Janssen P.J."/>
            <person name="Van Houdt R."/>
            <person name="Moors H."/>
            <person name="Monsieurs P."/>
            <person name="Morin N."/>
            <person name="Michaux A."/>
            <person name="Benotmane M.A."/>
            <person name="Leys N."/>
            <person name="Vallaeys T."/>
            <person name="Lapidus A."/>
            <person name="Monchy S."/>
            <person name="Medigue C."/>
            <person name="Taghavi S."/>
            <person name="McCorkle S."/>
            <person name="Dunn J."/>
            <person name="van der Lelie D."/>
            <person name="Mergeay M."/>
        </authorList>
    </citation>
    <scope>NUCLEOTIDE SEQUENCE [LARGE SCALE GENOMIC DNA]</scope>
    <source>
        <strain evidence="17">ATCC 43123 / DSM 2839 / NBRC 102507 / CH34</strain>
    </source>
</reference>
<evidence type="ECO:0000259" key="14">
    <source>
        <dbReference type="Pfam" id="PF01435"/>
    </source>
</evidence>
<keyword evidence="3 13" id="KW-0812">Transmembrane</keyword>
<evidence type="ECO:0000313" key="16">
    <source>
        <dbReference type="EMBL" id="ABF09452.1"/>
    </source>
</evidence>
<comment type="cofactor">
    <cofactor evidence="12">
        <name>Zn(2+)</name>
        <dbReference type="ChEBI" id="CHEBI:29105"/>
    </cofactor>
    <text evidence="12">Binds 1 zinc ion per subunit.</text>
</comment>
<dbReference type="KEGG" id="rme:Rmet_2575"/>
<feature type="transmembrane region" description="Helical" evidence="13">
    <location>
        <begin position="150"/>
        <end position="172"/>
    </location>
</feature>
<dbReference type="GO" id="GO:0004222">
    <property type="term" value="F:metalloendopeptidase activity"/>
    <property type="evidence" value="ECO:0007669"/>
    <property type="project" value="InterPro"/>
</dbReference>
<evidence type="ECO:0000313" key="17">
    <source>
        <dbReference type="Proteomes" id="UP000002429"/>
    </source>
</evidence>
<evidence type="ECO:0000256" key="5">
    <source>
        <dbReference type="ARBA" id="ARBA00022801"/>
    </source>
</evidence>
<dbReference type="InterPro" id="IPR032456">
    <property type="entry name" value="Peptidase_M48_N"/>
</dbReference>
<keyword evidence="17" id="KW-1185">Reference proteome</keyword>
<feature type="active site" evidence="11">
    <location>
        <position position="330"/>
    </location>
</feature>
<keyword evidence="2" id="KW-0645">Protease</keyword>
<dbReference type="InterPro" id="IPR027057">
    <property type="entry name" value="CAXX_Prtase_1"/>
</dbReference>
<keyword evidence="4 12" id="KW-0479">Metal-binding</keyword>
<evidence type="ECO:0000256" key="3">
    <source>
        <dbReference type="ARBA" id="ARBA00022692"/>
    </source>
</evidence>
<dbReference type="Proteomes" id="UP000002429">
    <property type="component" value="Chromosome"/>
</dbReference>
<feature type="domain" description="CAAX prenyl protease 1 N-terminal" evidence="15">
    <location>
        <begin position="77"/>
        <end position="256"/>
    </location>
</feature>
<evidence type="ECO:0000256" key="7">
    <source>
        <dbReference type="ARBA" id="ARBA00022833"/>
    </source>
</evidence>
<protein>
    <submittedName>
        <fullName evidence="16">Ste24 endopeptidase</fullName>
        <ecNumber evidence="16">3.4.24.84</ecNumber>
    </submittedName>
</protein>
<evidence type="ECO:0000256" key="12">
    <source>
        <dbReference type="PIRSR" id="PIRSR627057-2"/>
    </source>
</evidence>
<feature type="binding site" evidence="12">
    <location>
        <position position="329"/>
    </location>
    <ligand>
        <name>Zn(2+)</name>
        <dbReference type="ChEBI" id="CHEBI:29105"/>
        <note>catalytic</note>
    </ligand>
</feature>
<keyword evidence="10 13" id="KW-0472">Membrane</keyword>
<evidence type="ECO:0000256" key="6">
    <source>
        <dbReference type="ARBA" id="ARBA00022824"/>
    </source>
</evidence>
<evidence type="ECO:0000256" key="4">
    <source>
        <dbReference type="ARBA" id="ARBA00022723"/>
    </source>
</evidence>
<dbReference type="PANTHER" id="PTHR10120">
    <property type="entry name" value="CAAX PRENYL PROTEASE 1"/>
    <property type="match status" value="1"/>
</dbReference>
<sequence length="469" mass="52613">MSFWRYGSIWRSDKSARRVTQGYGGRTIYNSRISAPMARYACLPPRHRQQGPQMFTLIFLAALVVMVLTKLWLASRQIRHVGRHRGAVPERFADTITLSAHQKAADYTIARTRLSMLEVLAGAAVLIGFTLLGGLHALNQLWLHVFGGGGYFYGVALIASVVLIGGLIDLPFSLYGQFVIEERFGFNKMTFGLWLADLLKMAVVACVLGLPLLLAVLWLMDQAGTYWWVWTWLLWIAFSLLLQVIFPTFIAPLFNKFEPLNDETLRERIEALLRKCGFASKGLFVMDGSRRSAHGNAYFTGFGASKRIVFFDTLLSRLDGEEVEAVLAHELGHFKRRHVAKMMIVTFALSLVFLALLGWLATREWFFTGLGVLPNFGNSNHALALVLFFLTLPVFTFFLGPLASVSSRKHEFEADEFAAHQTNAGHLVSALVKLYKDNASTLTPDPLYSAFYYSHPPAAQRIDRLLAHA</sequence>
<keyword evidence="8 13" id="KW-1133">Transmembrane helix</keyword>
<feature type="transmembrane region" description="Helical" evidence="13">
    <location>
        <begin position="382"/>
        <end position="403"/>
    </location>
</feature>
<evidence type="ECO:0000256" key="8">
    <source>
        <dbReference type="ARBA" id="ARBA00022989"/>
    </source>
</evidence>
<dbReference type="CDD" id="cd07343">
    <property type="entry name" value="M48A_Zmpste24p_like"/>
    <property type="match status" value="1"/>
</dbReference>
<dbReference type="Pfam" id="PF16491">
    <property type="entry name" value="Peptidase_M48_N"/>
    <property type="match status" value="1"/>
</dbReference>
<dbReference type="Gene3D" id="3.30.2010.10">
    <property type="entry name" value="Metalloproteases ('zincins'), catalytic domain"/>
    <property type="match status" value="1"/>
</dbReference>
<dbReference type="HOGENOM" id="CLU_025947_1_0_4"/>
<feature type="transmembrane region" description="Helical" evidence="13">
    <location>
        <begin position="119"/>
        <end position="138"/>
    </location>
</feature>
<keyword evidence="5 16" id="KW-0378">Hydrolase</keyword>
<feature type="domain" description="Peptidase M48" evidence="14">
    <location>
        <begin position="259"/>
        <end position="467"/>
    </location>
</feature>
<dbReference type="EC" id="3.4.24.84" evidence="16"/>
<proteinExistence type="predicted"/>
<feature type="binding site" evidence="12">
    <location>
        <position position="333"/>
    </location>
    <ligand>
        <name>Zn(2+)</name>
        <dbReference type="ChEBI" id="CHEBI:29105"/>
        <note>catalytic</note>
    </ligand>
</feature>
<name>Q1LK74_CUPMC</name>